<accession>A0A3S5B4J9</accession>
<organism evidence="2 3">
    <name type="scientific">Protopolystoma xenopodis</name>
    <dbReference type="NCBI Taxonomy" id="117903"/>
    <lineage>
        <taxon>Eukaryota</taxon>
        <taxon>Metazoa</taxon>
        <taxon>Spiralia</taxon>
        <taxon>Lophotrochozoa</taxon>
        <taxon>Platyhelminthes</taxon>
        <taxon>Monogenea</taxon>
        <taxon>Polyopisthocotylea</taxon>
        <taxon>Polystomatidea</taxon>
        <taxon>Polystomatidae</taxon>
        <taxon>Protopolystoma</taxon>
    </lineage>
</organism>
<evidence type="ECO:0000313" key="3">
    <source>
        <dbReference type="Proteomes" id="UP000784294"/>
    </source>
</evidence>
<dbReference type="EMBL" id="CAAALY010245749">
    <property type="protein sequence ID" value="VEL33418.1"/>
    <property type="molecule type" value="Genomic_DNA"/>
</dbReference>
<feature type="compositionally biased region" description="Basic and acidic residues" evidence="1">
    <location>
        <begin position="26"/>
        <end position="39"/>
    </location>
</feature>
<feature type="region of interest" description="Disordered" evidence="1">
    <location>
        <begin position="1"/>
        <end position="77"/>
    </location>
</feature>
<proteinExistence type="predicted"/>
<gene>
    <name evidence="2" type="ORF">PXEA_LOCUS26858</name>
</gene>
<protein>
    <submittedName>
        <fullName evidence="2">Uncharacterized protein</fullName>
    </submittedName>
</protein>
<feature type="compositionally biased region" description="Basic and acidic residues" evidence="1">
    <location>
        <begin position="1"/>
        <end position="15"/>
    </location>
</feature>
<comment type="caution">
    <text evidence="2">The sequence shown here is derived from an EMBL/GenBank/DDBJ whole genome shotgun (WGS) entry which is preliminary data.</text>
</comment>
<dbReference type="Proteomes" id="UP000784294">
    <property type="component" value="Unassembled WGS sequence"/>
</dbReference>
<sequence>MHARRDAALDRADKHPVRRQAGTRQDGLEKSEGSRKCNDIRLQATIRRPGRSGRPSWLGRPGQAGETRGRRHDGMTA</sequence>
<evidence type="ECO:0000256" key="1">
    <source>
        <dbReference type="SAM" id="MobiDB-lite"/>
    </source>
</evidence>
<keyword evidence="3" id="KW-1185">Reference proteome</keyword>
<name>A0A3S5B4J9_9PLAT</name>
<evidence type="ECO:0000313" key="2">
    <source>
        <dbReference type="EMBL" id="VEL33418.1"/>
    </source>
</evidence>
<dbReference type="AlphaFoldDB" id="A0A3S5B4J9"/>
<reference evidence="2" key="1">
    <citation type="submission" date="2018-11" db="EMBL/GenBank/DDBJ databases">
        <authorList>
            <consortium name="Pathogen Informatics"/>
        </authorList>
    </citation>
    <scope>NUCLEOTIDE SEQUENCE</scope>
</reference>